<accession>A0A450XM24</accession>
<organism evidence="2">
    <name type="scientific">Candidatus Kentrum sp. MB</name>
    <dbReference type="NCBI Taxonomy" id="2138164"/>
    <lineage>
        <taxon>Bacteria</taxon>
        <taxon>Pseudomonadati</taxon>
        <taxon>Pseudomonadota</taxon>
        <taxon>Gammaproteobacteria</taxon>
        <taxon>Candidatus Kentrum</taxon>
    </lineage>
</organism>
<dbReference type="EMBL" id="CAADFO010000021">
    <property type="protein sequence ID" value="VFK26541.1"/>
    <property type="molecule type" value="Genomic_DNA"/>
</dbReference>
<reference evidence="2" key="1">
    <citation type="submission" date="2019-02" db="EMBL/GenBank/DDBJ databases">
        <authorList>
            <person name="Gruber-Vodicka R. H."/>
            <person name="Seah K. B. B."/>
        </authorList>
    </citation>
    <scope>NUCLEOTIDE SEQUENCE</scope>
    <source>
        <strain evidence="1">BECK_BZ197</strain>
        <strain evidence="3">BECK_BZ198</strain>
        <strain evidence="2">BECK_BZ199</strain>
    </source>
</reference>
<dbReference type="EMBL" id="CAADGH010000017">
    <property type="protein sequence ID" value="VFK75170.1"/>
    <property type="molecule type" value="Genomic_DNA"/>
</dbReference>
<name>A0A450XM24_9GAMM</name>
<evidence type="ECO:0000313" key="2">
    <source>
        <dbReference type="EMBL" id="VFK30324.1"/>
    </source>
</evidence>
<proteinExistence type="predicted"/>
<evidence type="ECO:0000313" key="3">
    <source>
        <dbReference type="EMBL" id="VFK75170.1"/>
    </source>
</evidence>
<evidence type="ECO:0000313" key="1">
    <source>
        <dbReference type="EMBL" id="VFK26541.1"/>
    </source>
</evidence>
<dbReference type="AlphaFoldDB" id="A0A450XM24"/>
<dbReference type="EMBL" id="CAADFQ010000015">
    <property type="protein sequence ID" value="VFK30324.1"/>
    <property type="molecule type" value="Genomic_DNA"/>
</dbReference>
<protein>
    <submittedName>
        <fullName evidence="2">Uncharacterized protein</fullName>
    </submittedName>
</protein>
<sequence>MSEIPRFALGWQKACHFERSEKSRNLLFSGVTELLFMFMIVGESISNGGEPIRHTKAPPLADIVVVMAFLMGRLFDGGESFLHLFPQG</sequence>
<gene>
    <name evidence="1" type="ORF">BECKMB1821G_GA0114241_102146</name>
    <name evidence="3" type="ORF">BECKMB1821H_GA0114242_10172</name>
    <name evidence="2" type="ORF">BECKMB1821I_GA0114274_10152</name>
</gene>